<reference evidence="3 4" key="1">
    <citation type="submission" date="2013-11" db="EMBL/GenBank/DDBJ databases">
        <title>Draft genome of the bovine lungworm Dictyocaulus viviparus.</title>
        <authorList>
            <person name="Mitreva M."/>
        </authorList>
    </citation>
    <scope>NUCLEOTIDE SEQUENCE [LARGE SCALE GENOMIC DNA]</scope>
    <source>
        <strain evidence="3 4">HannoverDv2000</strain>
    </source>
</reference>
<keyword evidence="4" id="KW-1185">Reference proteome</keyword>
<dbReference type="PROSITE" id="PS50948">
    <property type="entry name" value="PAN"/>
    <property type="match status" value="2"/>
</dbReference>
<reference evidence="4" key="2">
    <citation type="journal article" date="2016" name="Sci. Rep.">
        <title>Dictyocaulus viviparus genome, variome and transcriptome elucidate lungworm biology and support future intervention.</title>
        <authorList>
            <person name="McNulty S.N."/>
            <person name="Strube C."/>
            <person name="Rosa B.A."/>
            <person name="Martin J.C."/>
            <person name="Tyagi R."/>
            <person name="Choi Y.J."/>
            <person name="Wang Q."/>
            <person name="Hallsworth Pepin K."/>
            <person name="Zhang X."/>
            <person name="Ozersky P."/>
            <person name="Wilson R.K."/>
            <person name="Sternberg P.W."/>
            <person name="Gasser R.B."/>
            <person name="Mitreva M."/>
        </authorList>
    </citation>
    <scope>NUCLEOTIDE SEQUENCE [LARGE SCALE GENOMIC DNA]</scope>
    <source>
        <strain evidence="4">HannoverDv2000</strain>
    </source>
</reference>
<evidence type="ECO:0000256" key="1">
    <source>
        <dbReference type="SAM" id="MobiDB-lite"/>
    </source>
</evidence>
<feature type="region of interest" description="Disordered" evidence="1">
    <location>
        <begin position="1"/>
        <end position="68"/>
    </location>
</feature>
<feature type="compositionally biased region" description="Basic and acidic residues" evidence="1">
    <location>
        <begin position="1"/>
        <end position="22"/>
    </location>
</feature>
<dbReference type="STRING" id="29172.A0A0D8XQ45"/>
<dbReference type="Proteomes" id="UP000053766">
    <property type="component" value="Unassembled WGS sequence"/>
</dbReference>
<feature type="compositionally biased region" description="Basic and acidic residues" evidence="1">
    <location>
        <begin position="51"/>
        <end position="68"/>
    </location>
</feature>
<protein>
    <submittedName>
        <fullName evidence="3">PAN domain protein</fullName>
    </submittedName>
</protein>
<dbReference type="PANTHER" id="PTHR21583:SF8">
    <property type="entry name" value="PROTEIN ELYS"/>
    <property type="match status" value="1"/>
</dbReference>
<dbReference type="AlphaFoldDB" id="A0A0D8XQ45"/>
<evidence type="ECO:0000313" key="4">
    <source>
        <dbReference type="Proteomes" id="UP000053766"/>
    </source>
</evidence>
<evidence type="ECO:0000259" key="2">
    <source>
        <dbReference type="PROSITE" id="PS50948"/>
    </source>
</evidence>
<evidence type="ECO:0000313" key="3">
    <source>
        <dbReference type="EMBL" id="KJH46748.1"/>
    </source>
</evidence>
<gene>
    <name evidence="3" type="ORF">DICVIV_07164</name>
</gene>
<dbReference type="EMBL" id="KN716336">
    <property type="protein sequence ID" value="KJH46748.1"/>
    <property type="molecule type" value="Genomic_DNA"/>
</dbReference>
<dbReference type="InterPro" id="IPR003609">
    <property type="entry name" value="Pan_app"/>
</dbReference>
<accession>A0A0D8XQ45</accession>
<dbReference type="PANTHER" id="PTHR21583">
    <property type="entry name" value="ELYS PROTEIN"/>
    <property type="match status" value="1"/>
</dbReference>
<organism evidence="3 4">
    <name type="scientific">Dictyocaulus viviparus</name>
    <name type="common">Bovine lungworm</name>
    <dbReference type="NCBI Taxonomy" id="29172"/>
    <lineage>
        <taxon>Eukaryota</taxon>
        <taxon>Metazoa</taxon>
        <taxon>Ecdysozoa</taxon>
        <taxon>Nematoda</taxon>
        <taxon>Chromadorea</taxon>
        <taxon>Rhabditida</taxon>
        <taxon>Rhabditina</taxon>
        <taxon>Rhabditomorpha</taxon>
        <taxon>Strongyloidea</taxon>
        <taxon>Metastrongylidae</taxon>
        <taxon>Dictyocaulus</taxon>
    </lineage>
</organism>
<feature type="domain" description="Apple" evidence="2">
    <location>
        <begin position="379"/>
        <end position="457"/>
    </location>
</feature>
<proteinExistence type="predicted"/>
<dbReference type="OrthoDB" id="5869233at2759"/>
<feature type="domain" description="Apple" evidence="2">
    <location>
        <begin position="285"/>
        <end position="364"/>
    </location>
</feature>
<sequence>MARSTERSVDKNTLKENDDKHQSVTNPTVVDNGRMGKLPMNVGFVAGSEPGHIRESGEEEENNGRTDSARLLEYEDIVGKTVESTSTYNLAKVDNVTTTEPPLQLVQDLIDALAGGGLNAILGPPKKLSESANGVHKKLGDLEKILRKPMKQKQDCASGRMKFLVEELTDLTVKFNYDAAVYSLQHCARVCYETGCTSAAFTRYPRTVCLMRYNNDTQCDYNTTETLTSWRFTGIQQVVKLECIQCDEEVDIHEKKQTDITNLGAFSTDEVNSVIVTNEGVTAKCDGRLEFQILPIGSLPRLNITNDVPARTPADCAKKCFETKDCSMAGFISNPTSTISNGVCLLTSDTNVCGNNADYIPQYAAINPFLISCFRCSACTYHIRTVTPDRELPSFSHTESVSSIGDCAQACYAQRCTMAQYDSSQHLCSMTSEPLNSKCMSETAVVTEGVLPVTLECVTCSS</sequence>
<dbReference type="InterPro" id="IPR052620">
    <property type="entry name" value="ELYS/MEL-28_NucAsmblyFactor"/>
</dbReference>
<name>A0A0D8XQ45_DICVI</name>